<keyword evidence="2" id="KW-0808">Transferase</keyword>
<organism evidence="2 3">
    <name type="scientific">Paenibacillus graminis</name>
    <dbReference type="NCBI Taxonomy" id="189425"/>
    <lineage>
        <taxon>Bacteria</taxon>
        <taxon>Bacillati</taxon>
        <taxon>Bacillota</taxon>
        <taxon>Bacilli</taxon>
        <taxon>Bacillales</taxon>
        <taxon>Paenibacillaceae</taxon>
        <taxon>Paenibacillus</taxon>
    </lineage>
</organism>
<name>A0A089M925_9BACL</name>
<keyword evidence="2" id="KW-0418">Kinase</keyword>
<dbReference type="PANTHER" id="PTHR43155">
    <property type="entry name" value="CYCLIC DI-GMP PHOSPHODIESTERASE PA4108-RELATED"/>
    <property type="match status" value="1"/>
</dbReference>
<dbReference type="CDD" id="cd00077">
    <property type="entry name" value="HDc"/>
    <property type="match status" value="1"/>
</dbReference>
<gene>
    <name evidence="2" type="ORF">PGRAT_10365</name>
</gene>
<evidence type="ECO:0000313" key="3">
    <source>
        <dbReference type="Proteomes" id="UP000029500"/>
    </source>
</evidence>
<dbReference type="PROSITE" id="PS51832">
    <property type="entry name" value="HD_GYP"/>
    <property type="match status" value="1"/>
</dbReference>
<dbReference type="SUPFAM" id="SSF109604">
    <property type="entry name" value="HD-domain/PDEase-like"/>
    <property type="match status" value="1"/>
</dbReference>
<dbReference type="OrthoDB" id="9759601at2"/>
<protein>
    <submittedName>
        <fullName evidence="2">Histidine kinase</fullName>
    </submittedName>
</protein>
<dbReference type="AlphaFoldDB" id="A0A089M925"/>
<dbReference type="KEGG" id="pgm:PGRAT_10365"/>
<sequence length="370" mass="41320">MRLVSVNRLQAGMKLGKKIYNDEGLVLLADGVELTDALIKRLAKIDIGYIYIEDSVTEDVEITGMLQDETRNQALKVVRNQFQQMSGASGITKGFYHLDKKFSKVMDSILDDLATQEDPMIMLLDMHTADNYLYVHSLNVCLYTLVLGIAHGYSREELRVIGMGALLHDIGKTQIPVKIIQKPGMLSDEEFRHMQAHTEIGYRILKDEPNIPLLAAHCALQHHERIDGSGYPRGLKGPQIHEYAKWLGVADSYDAMTSNRIYKKAMLPHQAVEALYVGSGTLYEQKQLELFRDRVAIYPLGLTVKLSTGESGVVVKIDPAIPHRPVVRVLHDPDGEPVIPFELDLGSKLSVVIVDVTDEDSVHLGSPQRT</sequence>
<dbReference type="Proteomes" id="UP000029500">
    <property type="component" value="Chromosome"/>
</dbReference>
<dbReference type="InterPro" id="IPR037522">
    <property type="entry name" value="HD_GYP_dom"/>
</dbReference>
<reference evidence="2 3" key="1">
    <citation type="submission" date="2014-08" db="EMBL/GenBank/DDBJ databases">
        <title>Comparative genomics of the Paenibacillus odorifer group.</title>
        <authorList>
            <person name="den Bakker H.C."/>
            <person name="Tsai Y.-C."/>
            <person name="Martin N."/>
            <person name="Korlach J."/>
            <person name="Wiedmann M."/>
        </authorList>
    </citation>
    <scope>NUCLEOTIDE SEQUENCE [LARGE SCALE GENOMIC DNA]</scope>
    <source>
        <strain evidence="2 3">DSM 15220</strain>
    </source>
</reference>
<accession>A0A089M925</accession>
<dbReference type="SMART" id="SM00471">
    <property type="entry name" value="HDc"/>
    <property type="match status" value="1"/>
</dbReference>
<dbReference type="PANTHER" id="PTHR43155:SF2">
    <property type="entry name" value="CYCLIC DI-GMP PHOSPHODIESTERASE PA4108"/>
    <property type="match status" value="1"/>
</dbReference>
<feature type="domain" description="HD-GYP" evidence="1">
    <location>
        <begin position="111"/>
        <end position="307"/>
    </location>
</feature>
<evidence type="ECO:0000259" key="1">
    <source>
        <dbReference type="PROSITE" id="PS51832"/>
    </source>
</evidence>
<dbReference type="InterPro" id="IPR003607">
    <property type="entry name" value="HD/PDEase_dom"/>
</dbReference>
<dbReference type="EMBL" id="CP009287">
    <property type="protein sequence ID" value="AIQ67983.1"/>
    <property type="molecule type" value="Genomic_DNA"/>
</dbReference>
<dbReference type="HOGENOM" id="CLU_000445_92_1_9"/>
<proteinExistence type="predicted"/>
<dbReference type="GO" id="GO:0016301">
    <property type="term" value="F:kinase activity"/>
    <property type="evidence" value="ECO:0007669"/>
    <property type="project" value="UniProtKB-KW"/>
</dbReference>
<evidence type="ECO:0000313" key="2">
    <source>
        <dbReference type="EMBL" id="AIQ67983.1"/>
    </source>
</evidence>
<dbReference type="Gene3D" id="1.10.3210.10">
    <property type="entry name" value="Hypothetical protein af1432"/>
    <property type="match status" value="1"/>
</dbReference>
<dbReference type="eggNOG" id="COG2206">
    <property type="taxonomic scope" value="Bacteria"/>
</dbReference>
<keyword evidence="3" id="KW-1185">Reference proteome</keyword>
<dbReference type="STRING" id="189425.PGRAT_10365"/>
<dbReference type="Pfam" id="PF13487">
    <property type="entry name" value="HD_5"/>
    <property type="match status" value="1"/>
</dbReference>
<dbReference type="RefSeq" id="WP_025705787.1">
    <property type="nucleotide sequence ID" value="NZ_CP009287.1"/>
</dbReference>